<accession>A0A8H6S2B7</accession>
<name>A0A8H6S2B7_MYCCL</name>
<keyword evidence="3" id="KW-1185">Reference proteome</keyword>
<proteinExistence type="predicted"/>
<dbReference type="OrthoDB" id="2687259at2759"/>
<feature type="compositionally biased region" description="Polar residues" evidence="1">
    <location>
        <begin position="128"/>
        <end position="138"/>
    </location>
</feature>
<reference evidence="2" key="1">
    <citation type="submission" date="2020-05" db="EMBL/GenBank/DDBJ databases">
        <title>Mycena genomes resolve the evolution of fungal bioluminescence.</title>
        <authorList>
            <person name="Tsai I.J."/>
        </authorList>
    </citation>
    <scope>NUCLEOTIDE SEQUENCE</scope>
    <source>
        <strain evidence="2">110903Hualien_Pintung</strain>
    </source>
</reference>
<feature type="region of interest" description="Disordered" evidence="1">
    <location>
        <begin position="752"/>
        <end position="786"/>
    </location>
</feature>
<comment type="caution">
    <text evidence="2">The sequence shown here is derived from an EMBL/GenBank/DDBJ whole genome shotgun (WGS) entry which is preliminary data.</text>
</comment>
<gene>
    <name evidence="2" type="ORF">HMN09_01307000</name>
</gene>
<organism evidence="2 3">
    <name type="scientific">Mycena chlorophos</name>
    <name type="common">Agaric fungus</name>
    <name type="synonym">Agaricus chlorophos</name>
    <dbReference type="NCBI Taxonomy" id="658473"/>
    <lineage>
        <taxon>Eukaryota</taxon>
        <taxon>Fungi</taxon>
        <taxon>Dikarya</taxon>
        <taxon>Basidiomycota</taxon>
        <taxon>Agaricomycotina</taxon>
        <taxon>Agaricomycetes</taxon>
        <taxon>Agaricomycetidae</taxon>
        <taxon>Agaricales</taxon>
        <taxon>Marasmiineae</taxon>
        <taxon>Mycenaceae</taxon>
        <taxon>Mycena</taxon>
    </lineage>
</organism>
<protein>
    <submittedName>
        <fullName evidence="2">Uncharacterized protein</fullName>
    </submittedName>
</protein>
<evidence type="ECO:0000256" key="1">
    <source>
        <dbReference type="SAM" id="MobiDB-lite"/>
    </source>
</evidence>
<evidence type="ECO:0000313" key="3">
    <source>
        <dbReference type="Proteomes" id="UP000613580"/>
    </source>
</evidence>
<dbReference type="AlphaFoldDB" id="A0A8H6S2B7"/>
<feature type="compositionally biased region" description="Pro residues" evidence="1">
    <location>
        <begin position="25"/>
        <end position="36"/>
    </location>
</feature>
<feature type="compositionally biased region" description="Basic residues" evidence="1">
    <location>
        <begin position="11"/>
        <end position="21"/>
    </location>
</feature>
<dbReference type="EMBL" id="JACAZE010000027">
    <property type="protein sequence ID" value="KAF7290020.1"/>
    <property type="molecule type" value="Genomic_DNA"/>
</dbReference>
<feature type="compositionally biased region" description="Basic residues" evidence="1">
    <location>
        <begin position="755"/>
        <end position="776"/>
    </location>
</feature>
<feature type="region of interest" description="Disordered" evidence="1">
    <location>
        <begin position="1"/>
        <end position="138"/>
    </location>
</feature>
<dbReference type="Proteomes" id="UP000613580">
    <property type="component" value="Unassembled WGS sequence"/>
</dbReference>
<dbReference type="InterPro" id="IPR041078">
    <property type="entry name" value="Plavaka"/>
</dbReference>
<dbReference type="Pfam" id="PF18759">
    <property type="entry name" value="Plavaka"/>
    <property type="match status" value="1"/>
</dbReference>
<sequence>MVQARVASQSPKKKKKIRKKAAQPAPAPRIPSPPMEPMALEQNEPQEPPNDRMDLDAVQLSPPPPNLEVQQELQPSPPPAPSPLRPRRSARLAPPIINDVLPARVRQPLDTSSDLTSLPPSSPRSDNAGPTSTFTSTEPNEFGIYAVYKDLPERAPAVDGDEDAFDAATFNVARDAPRNPFVGFGSDALKVDDEAAFGPFKNWTLFSLMRWAYTTTVVNISSLNHLVRDVICKPEFDAAHLNGFSAAAEMQKMDTYMATEEDGGESDPGRAQDGWREATIRLRLPKATKKMAEKDAPYVDIPGVCYRDLLEVTKAVFQDPGVAEYNLKGHILMVDPAGDGKAERVHGEAFAADAMLEFEEEVRTRPGAAECQLETVVAPWIVYSDATRLANFGTASIWPIYAWLANVSKFLRVKTSKLAAQHLAYLPKLPDSVYDAYQKAYNASPTKAVVAQLRRDLFHAVWAFILTPEFAHAYQHGIEILCGDGVLRLVFPRFLLYSADYPEKMMIAAIRTMTRKLCPCCNIDIDDIEFMGTKRDANRRQNLARQDSETRRSWVKIARDWIFSKGRSLKHAAVQKKLSFGGGSQAPVLSAFSTFLFPFGVNFYSLFAVDLLHEFELGVWKSLMIHLVRMCVLFGPNTVRELDRRYRAIRPFGRGVIRRFRNNVSELKSLAGRDYEDLLQCAMPVFEGLFPEPFNTLTLNVLGAMATFHAYAKLRLHTDSTLRSFHKATSALGTHSRAFSNKTSDLQTQELVKEVRKRARQKQSRSAKAGKQKQKPSKSADAEEEAQPKFWNINTYKFHSFGYYAPSILRVGTTDNGNSEAGEAEHRRLKNFYGRTNHNEVEVQIGRHVRRQQLLHSLGKQQRSKDPVVAGLATAALRRPLTVSATAVEALPASDPRQRYQMSRSTKFPENLTRWVAGNAGDPAVEASNLVPNLQNHILMRICGGDEEEDFSDNDRSHVLFVNDTVWKHKTIRFSHTNYAMRRKQDSCNPRTQADIMVLNPSADKDEHPYWFARIIGIIHVEIIHTGPRSKTRARQVFDVLMVRYFGHDGTQKTNGLHVNRNPRVSFLPADDPFAFGFIDPAAVIRACHIVPAFHFGYHDNGLGHSVVGRPRLEVDDEHPDMDWSYYYVMMYCDRDMVMRFRGGGVGHIATREATRVFEQQNYVPPDADAEDVMNELQHLRQRQQQTQTQSYTYDPESEYAYAYEKALNASILAGLAALQRAASAGSSIAIQRELGRAREVLGAAGLTGV</sequence>
<feature type="compositionally biased region" description="Pro residues" evidence="1">
    <location>
        <begin position="75"/>
        <end position="84"/>
    </location>
</feature>
<evidence type="ECO:0000313" key="2">
    <source>
        <dbReference type="EMBL" id="KAF7290020.1"/>
    </source>
</evidence>
<feature type="compositionally biased region" description="Low complexity" evidence="1">
    <location>
        <begin position="108"/>
        <end position="126"/>
    </location>
</feature>